<keyword evidence="6" id="KW-0805">Transcription regulation</keyword>
<evidence type="ECO:0000256" key="9">
    <source>
        <dbReference type="ARBA" id="ARBA00029829"/>
    </source>
</evidence>
<evidence type="ECO:0000256" key="2">
    <source>
        <dbReference type="ARBA" id="ARBA00004236"/>
    </source>
</evidence>
<dbReference type="PANTHER" id="PTHR37461:SF1">
    <property type="entry name" value="ANTI-SIGMA-K FACTOR RSKA"/>
    <property type="match status" value="1"/>
</dbReference>
<evidence type="ECO:0000259" key="12">
    <source>
        <dbReference type="Pfam" id="PF10099"/>
    </source>
</evidence>
<evidence type="ECO:0000256" key="4">
    <source>
        <dbReference type="ARBA" id="ARBA00022692"/>
    </source>
</evidence>
<dbReference type="Proteomes" id="UP001595891">
    <property type="component" value="Unassembled WGS sequence"/>
</dbReference>
<dbReference type="InterPro" id="IPR041916">
    <property type="entry name" value="Anti_sigma_zinc_sf"/>
</dbReference>
<proteinExistence type="predicted"/>
<dbReference type="InterPro" id="IPR051474">
    <property type="entry name" value="Anti-sigma-K/W_factor"/>
</dbReference>
<comment type="subcellular location">
    <subcellularLocation>
        <location evidence="2">Cell membrane</location>
    </subcellularLocation>
    <subcellularLocation>
        <location evidence="1">Membrane</location>
        <topology evidence="1">Single-pass membrane protein</topology>
    </subcellularLocation>
</comment>
<reference evidence="14" key="1">
    <citation type="journal article" date="2019" name="Int. J. Syst. Evol. Microbiol.">
        <title>The Global Catalogue of Microorganisms (GCM) 10K type strain sequencing project: providing services to taxonomists for standard genome sequencing and annotation.</title>
        <authorList>
            <consortium name="The Broad Institute Genomics Platform"/>
            <consortium name="The Broad Institute Genome Sequencing Center for Infectious Disease"/>
            <person name="Wu L."/>
            <person name="Ma J."/>
        </authorList>
    </citation>
    <scope>NUCLEOTIDE SEQUENCE [LARGE SCALE GENOMIC DNA]</scope>
    <source>
        <strain evidence="14">CCUG 49560</strain>
    </source>
</reference>
<accession>A0ABV9EGR4</accession>
<dbReference type="Pfam" id="PF10099">
    <property type="entry name" value="RskA_C"/>
    <property type="match status" value="1"/>
</dbReference>
<sequence length="246" mass="26097">MSRDPHTLAGAYVLDAVDDPRERSGFEDHLSRCTECAEETRGLRETASRLGIAMAQEPPPALRDRVMAEIGLVRQVPPAVTPITRRERRPGAWWPRLATGLAAACLAAAVGFGVVAYRVQDTLDGERLGAQQVAAVLAAPDARTVRGKAGQATTGTVVMSRSQDKVLFFSSGLAPLPDSETYQLWRIGPDGAIPDRLTRPDASGRTPPMVLGDLGSATKVGVTVEPSGGSRQPTTKPLLLMSLPPA</sequence>
<evidence type="ECO:0000256" key="10">
    <source>
        <dbReference type="ARBA" id="ARBA00030803"/>
    </source>
</evidence>
<evidence type="ECO:0000256" key="5">
    <source>
        <dbReference type="ARBA" id="ARBA00022989"/>
    </source>
</evidence>
<gene>
    <name evidence="13" type="ORF">ACFO8L_21155</name>
</gene>
<evidence type="ECO:0000313" key="13">
    <source>
        <dbReference type="EMBL" id="MFC4588612.1"/>
    </source>
</evidence>
<feature type="domain" description="Anti-sigma K factor RskA C-terminal" evidence="12">
    <location>
        <begin position="100"/>
        <end position="237"/>
    </location>
</feature>
<keyword evidence="3" id="KW-1003">Cell membrane</keyword>
<evidence type="ECO:0000256" key="7">
    <source>
        <dbReference type="ARBA" id="ARBA00023136"/>
    </source>
</evidence>
<comment type="caution">
    <text evidence="13">The sequence shown here is derived from an EMBL/GenBank/DDBJ whole genome shotgun (WGS) entry which is preliminary data.</text>
</comment>
<dbReference type="EMBL" id="JBHSFN010000012">
    <property type="protein sequence ID" value="MFC4588612.1"/>
    <property type="molecule type" value="Genomic_DNA"/>
</dbReference>
<evidence type="ECO:0000256" key="11">
    <source>
        <dbReference type="SAM" id="Phobius"/>
    </source>
</evidence>
<evidence type="ECO:0000256" key="8">
    <source>
        <dbReference type="ARBA" id="ARBA00023163"/>
    </source>
</evidence>
<evidence type="ECO:0000256" key="1">
    <source>
        <dbReference type="ARBA" id="ARBA00004167"/>
    </source>
</evidence>
<keyword evidence="5 11" id="KW-1133">Transmembrane helix</keyword>
<keyword evidence="4 11" id="KW-0812">Transmembrane</keyword>
<name>A0ABV9EGR4_9ACTN</name>
<dbReference type="PANTHER" id="PTHR37461">
    <property type="entry name" value="ANTI-SIGMA-K FACTOR RSKA"/>
    <property type="match status" value="1"/>
</dbReference>
<dbReference type="InterPro" id="IPR018764">
    <property type="entry name" value="RskA_C"/>
</dbReference>
<dbReference type="Gene3D" id="1.10.10.1320">
    <property type="entry name" value="Anti-sigma factor, zinc-finger domain"/>
    <property type="match status" value="1"/>
</dbReference>
<evidence type="ECO:0000256" key="6">
    <source>
        <dbReference type="ARBA" id="ARBA00023015"/>
    </source>
</evidence>
<keyword evidence="8" id="KW-0804">Transcription</keyword>
<evidence type="ECO:0000256" key="3">
    <source>
        <dbReference type="ARBA" id="ARBA00022475"/>
    </source>
</evidence>
<protein>
    <recommendedName>
        <fullName evidence="10">Regulator of SigK</fullName>
    </recommendedName>
    <alternativeName>
        <fullName evidence="9">Sigma-K anti-sigma factor RskA</fullName>
    </alternativeName>
</protein>
<feature type="transmembrane region" description="Helical" evidence="11">
    <location>
        <begin position="93"/>
        <end position="117"/>
    </location>
</feature>
<keyword evidence="14" id="KW-1185">Reference proteome</keyword>
<organism evidence="13 14">
    <name type="scientific">Sphaerisporangium corydalis</name>
    <dbReference type="NCBI Taxonomy" id="1441875"/>
    <lineage>
        <taxon>Bacteria</taxon>
        <taxon>Bacillati</taxon>
        <taxon>Actinomycetota</taxon>
        <taxon>Actinomycetes</taxon>
        <taxon>Streptosporangiales</taxon>
        <taxon>Streptosporangiaceae</taxon>
        <taxon>Sphaerisporangium</taxon>
    </lineage>
</organism>
<keyword evidence="7 11" id="KW-0472">Membrane</keyword>
<evidence type="ECO:0000313" key="14">
    <source>
        <dbReference type="Proteomes" id="UP001595891"/>
    </source>
</evidence>
<dbReference type="RefSeq" id="WP_262845108.1">
    <property type="nucleotide sequence ID" value="NZ_JANZYP010000036.1"/>
</dbReference>